<dbReference type="InterPro" id="IPR020422">
    <property type="entry name" value="TYR_PHOSPHATASE_DUAL_dom"/>
</dbReference>
<dbReference type="Proteomes" id="UP000595618">
    <property type="component" value="Chromosome"/>
</dbReference>
<dbReference type="InterPro" id="IPR029021">
    <property type="entry name" value="Prot-tyrosine_phosphatase-like"/>
</dbReference>
<dbReference type="FunFam" id="3.90.190.10:FF:000157">
    <property type="entry name" value="Protein-tyrosine phosphatase"/>
    <property type="match status" value="1"/>
</dbReference>
<feature type="domain" description="Tyrosine specific protein phosphatases" evidence="2">
    <location>
        <begin position="77"/>
        <end position="144"/>
    </location>
</feature>
<dbReference type="PROSITE" id="PS50054">
    <property type="entry name" value="TYR_PHOSPHATASE_DUAL"/>
    <property type="match status" value="1"/>
</dbReference>
<organism evidence="3 4">
    <name type="scientific">Candidatus Sungiibacteriota bacterium</name>
    <dbReference type="NCBI Taxonomy" id="2750080"/>
    <lineage>
        <taxon>Bacteria</taxon>
        <taxon>Candidatus Sungiibacteriota</taxon>
    </lineage>
</organism>
<evidence type="ECO:0000313" key="4">
    <source>
        <dbReference type="Proteomes" id="UP000595618"/>
    </source>
</evidence>
<name>A0A7T5RJ61_9BACT</name>
<accession>A0A7T5RJ61</accession>
<dbReference type="Gene3D" id="3.90.190.10">
    <property type="entry name" value="Protein tyrosine phosphatase superfamily"/>
    <property type="match status" value="1"/>
</dbReference>
<dbReference type="EMBL" id="CP066690">
    <property type="protein sequence ID" value="QQG45140.1"/>
    <property type="molecule type" value="Genomic_DNA"/>
</dbReference>
<dbReference type="AlphaFoldDB" id="A0A7T5RJ61"/>
<evidence type="ECO:0000313" key="3">
    <source>
        <dbReference type="EMBL" id="QQG45140.1"/>
    </source>
</evidence>
<dbReference type="Pfam" id="PF00782">
    <property type="entry name" value="DSPc"/>
    <property type="match status" value="1"/>
</dbReference>
<evidence type="ECO:0000259" key="1">
    <source>
        <dbReference type="PROSITE" id="PS50054"/>
    </source>
</evidence>
<dbReference type="InterPro" id="IPR000387">
    <property type="entry name" value="Tyr_Pase_dom"/>
</dbReference>
<dbReference type="PROSITE" id="PS50056">
    <property type="entry name" value="TYR_PHOSPHATASE_2"/>
    <property type="match status" value="1"/>
</dbReference>
<proteinExistence type="predicted"/>
<evidence type="ECO:0000259" key="2">
    <source>
        <dbReference type="PROSITE" id="PS50056"/>
    </source>
</evidence>
<dbReference type="SUPFAM" id="SSF52799">
    <property type="entry name" value="(Phosphotyrosine protein) phosphatases II"/>
    <property type="match status" value="1"/>
</dbReference>
<dbReference type="InterPro" id="IPR000340">
    <property type="entry name" value="Dual-sp_phosphatase_cat-dom"/>
</dbReference>
<dbReference type="SMART" id="SM00195">
    <property type="entry name" value="DSPc"/>
    <property type="match status" value="1"/>
</dbReference>
<gene>
    <name evidence="3" type="ORF">HYW89_04040</name>
</gene>
<reference evidence="3 4" key="1">
    <citation type="submission" date="2020-07" db="EMBL/GenBank/DDBJ databases">
        <title>Huge and variable diversity of episymbiotic CPR bacteria and DPANN archaea in groundwater ecosystems.</title>
        <authorList>
            <person name="He C.Y."/>
            <person name="Keren R."/>
            <person name="Whittaker M."/>
            <person name="Farag I.F."/>
            <person name="Doudna J."/>
            <person name="Cate J.H.D."/>
            <person name="Banfield J.F."/>
        </authorList>
    </citation>
    <scope>NUCLEOTIDE SEQUENCE [LARGE SCALE GENOMIC DNA]</scope>
    <source>
        <strain evidence="3">NC_groundwater_541_Ag_S-0.1um_46_50</strain>
    </source>
</reference>
<feature type="domain" description="Tyrosine-protein phosphatase" evidence="1">
    <location>
        <begin position="13"/>
        <end position="158"/>
    </location>
</feature>
<dbReference type="PANTHER" id="PTHR46274:SF6">
    <property type="entry name" value="TYR_PHOSPHATASE_2 DOMAIN-CONTAINING PROTEIN"/>
    <property type="match status" value="1"/>
</dbReference>
<protein>
    <submittedName>
        <fullName evidence="3">Dual specificity protein phosphatase family protein</fullName>
    </submittedName>
</protein>
<dbReference type="PANTHER" id="PTHR46274">
    <property type="entry name" value="PHOSPHATIDYLINOSITOL PHOSPHATASE"/>
    <property type="match status" value="1"/>
</dbReference>
<sequence length="159" mass="18283">MSNKNQISKEKLRYSKITPYIYIGTNMLQYSHFERLKKLGISVDIDLEAGHIEKIPMRGLDTFLWLPTKDGHAPTHNQMAAGVAFLDQMVKHKKKVYVHCKNGHGRAPTLVIAYLAARGMMSKAAYEFVKKRRPVVHLNKEQMSAVEKFARLYKNHDSK</sequence>